<name>A0ABD0A6T0_9GAMM</name>
<comment type="caution">
    <text evidence="1">The sequence shown here is derived from an EMBL/GenBank/DDBJ whole genome shotgun (WGS) entry which is preliminary data.</text>
</comment>
<gene>
    <name evidence="1" type="ORF">GCM10007354_13110</name>
</gene>
<organism evidence="1 2">
    <name type="scientific">Acinetobacter courvalinii</name>
    <dbReference type="NCBI Taxonomy" id="280147"/>
    <lineage>
        <taxon>Bacteria</taxon>
        <taxon>Pseudomonadati</taxon>
        <taxon>Pseudomonadota</taxon>
        <taxon>Gammaproteobacteria</taxon>
        <taxon>Moraxellales</taxon>
        <taxon>Moraxellaceae</taxon>
        <taxon>Acinetobacter</taxon>
    </lineage>
</organism>
<reference evidence="1 2" key="1">
    <citation type="journal article" date="2014" name="Int. J. Syst. Evol. Microbiol.">
        <title>Complete genome sequence of Corynebacterium casei LMG S-19264T (=DSM 44701T), isolated from a smear-ripened cheese.</title>
        <authorList>
            <consortium name="US DOE Joint Genome Institute (JGI-PGF)"/>
            <person name="Walter F."/>
            <person name="Albersmeier A."/>
            <person name="Kalinowski J."/>
            <person name="Ruckert C."/>
        </authorList>
    </citation>
    <scope>NUCLEOTIDE SEQUENCE [LARGE SCALE GENOMIC DNA]</scope>
    <source>
        <strain evidence="1 2">CCM 8635</strain>
    </source>
</reference>
<accession>A0ABD0A6T0</accession>
<proteinExistence type="predicted"/>
<evidence type="ECO:0000313" key="1">
    <source>
        <dbReference type="EMBL" id="GGH32062.1"/>
    </source>
</evidence>
<sequence>MRLCITHSEKEHIHTEYSKEINTISFQINAIFDRIARDQRGQLMQNHIEQVCLYFAGILHAIF</sequence>
<dbReference type="EMBL" id="BMDA01000001">
    <property type="protein sequence ID" value="GGH32062.1"/>
    <property type="molecule type" value="Genomic_DNA"/>
</dbReference>
<dbReference type="AlphaFoldDB" id="A0ABD0A6T0"/>
<dbReference type="Proteomes" id="UP000652691">
    <property type="component" value="Unassembled WGS sequence"/>
</dbReference>
<evidence type="ECO:0000313" key="2">
    <source>
        <dbReference type="Proteomes" id="UP000652691"/>
    </source>
</evidence>
<protein>
    <submittedName>
        <fullName evidence="1">Uncharacterized protein</fullName>
    </submittedName>
</protein>